<feature type="transmembrane region" description="Helical" evidence="1">
    <location>
        <begin position="129"/>
        <end position="146"/>
    </location>
</feature>
<sequence>MTDGGELGLVPVLGEVLGEIWHRATTTQPAPSTTVVLLTAGVAVLVVLVPRLWGVARHAVTLVHEAAHAGVAVLTGRRLSGIRLHSDTSGLTVSVGRPRGPGMIATAAAGYLGPGLLGLGAAWLVSRGYAVGLLWLLLVVLVLVLVQIRNWFGLWSVLVTGVVLVAVTWWAAPVWQSVAAYAITWFLLVAAPRPALELFAHRSSGSDAALLARLTHVPAAVWIAVFVLVTIVTAVLGGSLLVSASAP</sequence>
<dbReference type="RefSeq" id="WP_169324123.1">
    <property type="nucleotide sequence ID" value="NZ_JABCJJ010000006.1"/>
</dbReference>
<feature type="transmembrane region" description="Helical" evidence="1">
    <location>
        <begin position="153"/>
        <end position="172"/>
    </location>
</feature>
<evidence type="ECO:0000313" key="2">
    <source>
        <dbReference type="EMBL" id="NMR19756.1"/>
    </source>
</evidence>
<dbReference type="EMBL" id="JABCJJ010000006">
    <property type="protein sequence ID" value="NMR19756.1"/>
    <property type="molecule type" value="Genomic_DNA"/>
</dbReference>
<name>A0A7Y0QG53_CELFI</name>
<keyword evidence="1" id="KW-0472">Membrane</keyword>
<gene>
    <name evidence="2" type="ORF">HIR71_05895</name>
</gene>
<feature type="transmembrane region" description="Helical" evidence="1">
    <location>
        <begin position="178"/>
        <end position="196"/>
    </location>
</feature>
<keyword evidence="1" id="KW-1133">Transmembrane helix</keyword>
<feature type="transmembrane region" description="Helical" evidence="1">
    <location>
        <begin position="35"/>
        <end position="53"/>
    </location>
</feature>
<protein>
    <submittedName>
        <fullName evidence="2">M50 family metallopeptidase</fullName>
    </submittedName>
</protein>
<dbReference type="Pfam" id="PF13398">
    <property type="entry name" value="Peptidase_M50B"/>
    <property type="match status" value="1"/>
</dbReference>
<keyword evidence="1" id="KW-0812">Transmembrane</keyword>
<feature type="transmembrane region" description="Helical" evidence="1">
    <location>
        <begin position="217"/>
        <end position="242"/>
    </location>
</feature>
<reference evidence="2 3" key="1">
    <citation type="submission" date="2020-04" db="EMBL/GenBank/DDBJ databases">
        <title>Sequencing and Assembly of C. fimi.</title>
        <authorList>
            <person name="Ramsey A.R."/>
        </authorList>
    </citation>
    <scope>NUCLEOTIDE SEQUENCE [LARGE SCALE GENOMIC DNA]</scope>
    <source>
        <strain evidence="2 3">SB</strain>
    </source>
</reference>
<dbReference type="AlphaFoldDB" id="A0A7Y0QG53"/>
<dbReference type="InterPro" id="IPR049500">
    <property type="entry name" value="Peptidase_M50B-like"/>
</dbReference>
<accession>A0A7Y0QG53</accession>
<evidence type="ECO:0000256" key="1">
    <source>
        <dbReference type="SAM" id="Phobius"/>
    </source>
</evidence>
<evidence type="ECO:0000313" key="3">
    <source>
        <dbReference type="Proteomes" id="UP000562124"/>
    </source>
</evidence>
<dbReference type="Proteomes" id="UP000562124">
    <property type="component" value="Unassembled WGS sequence"/>
</dbReference>
<feature type="transmembrane region" description="Helical" evidence="1">
    <location>
        <begin position="104"/>
        <end position="123"/>
    </location>
</feature>
<proteinExistence type="predicted"/>
<organism evidence="2 3">
    <name type="scientific">Cellulomonas fimi</name>
    <dbReference type="NCBI Taxonomy" id="1708"/>
    <lineage>
        <taxon>Bacteria</taxon>
        <taxon>Bacillati</taxon>
        <taxon>Actinomycetota</taxon>
        <taxon>Actinomycetes</taxon>
        <taxon>Micrococcales</taxon>
        <taxon>Cellulomonadaceae</taxon>
        <taxon>Cellulomonas</taxon>
    </lineage>
</organism>
<keyword evidence="3" id="KW-1185">Reference proteome</keyword>
<comment type="caution">
    <text evidence="2">The sequence shown here is derived from an EMBL/GenBank/DDBJ whole genome shotgun (WGS) entry which is preliminary data.</text>
</comment>